<sequence>MFKSSNRFSLYLVICLTLIFAQACEKDFTSLDSDVINSDNAINFETNSIEYPIVTHSRIVDPVQSNNLPSFLLGYNNHAIYGESTSSFVGQMVPDQYSPDFGDNTVLDSVILTIPYFSRGIETSDEDDITYELDSVYGDSPIKLSIYRNNFFLRSFDPYGEFDDSQKYYSNGSLSDLE</sequence>
<accession>A0A381T7G1</accession>
<dbReference type="InterPro" id="IPR025366">
    <property type="entry name" value="DUF4270"/>
</dbReference>
<gene>
    <name evidence="1" type="ORF">METZ01_LOCUS63481</name>
</gene>
<name>A0A381T7G1_9ZZZZ</name>
<dbReference type="PROSITE" id="PS51257">
    <property type="entry name" value="PROKAR_LIPOPROTEIN"/>
    <property type="match status" value="1"/>
</dbReference>
<dbReference type="AlphaFoldDB" id="A0A381T7G1"/>
<dbReference type="Pfam" id="PF14092">
    <property type="entry name" value="DUF4270"/>
    <property type="match status" value="1"/>
</dbReference>
<reference evidence="1" key="1">
    <citation type="submission" date="2018-05" db="EMBL/GenBank/DDBJ databases">
        <authorList>
            <person name="Lanie J.A."/>
            <person name="Ng W.-L."/>
            <person name="Kazmierczak K.M."/>
            <person name="Andrzejewski T.M."/>
            <person name="Davidsen T.M."/>
            <person name="Wayne K.J."/>
            <person name="Tettelin H."/>
            <person name="Glass J.I."/>
            <person name="Rusch D."/>
            <person name="Podicherti R."/>
            <person name="Tsui H.-C.T."/>
            <person name="Winkler M.E."/>
        </authorList>
    </citation>
    <scope>NUCLEOTIDE SEQUENCE</scope>
</reference>
<organism evidence="1">
    <name type="scientific">marine metagenome</name>
    <dbReference type="NCBI Taxonomy" id="408172"/>
    <lineage>
        <taxon>unclassified sequences</taxon>
        <taxon>metagenomes</taxon>
        <taxon>ecological metagenomes</taxon>
    </lineage>
</organism>
<evidence type="ECO:0008006" key="2">
    <source>
        <dbReference type="Google" id="ProtNLM"/>
    </source>
</evidence>
<evidence type="ECO:0000313" key="1">
    <source>
        <dbReference type="EMBL" id="SVA10627.1"/>
    </source>
</evidence>
<protein>
    <recommendedName>
        <fullName evidence="2">DUF4270 domain-containing protein</fullName>
    </recommendedName>
</protein>
<feature type="non-terminal residue" evidence="1">
    <location>
        <position position="178"/>
    </location>
</feature>
<dbReference type="EMBL" id="UINC01003954">
    <property type="protein sequence ID" value="SVA10627.1"/>
    <property type="molecule type" value="Genomic_DNA"/>
</dbReference>
<proteinExistence type="predicted"/>